<organism evidence="2 3">
    <name type="scientific">Aldrovandia affinis</name>
    <dbReference type="NCBI Taxonomy" id="143900"/>
    <lineage>
        <taxon>Eukaryota</taxon>
        <taxon>Metazoa</taxon>
        <taxon>Chordata</taxon>
        <taxon>Craniata</taxon>
        <taxon>Vertebrata</taxon>
        <taxon>Euteleostomi</taxon>
        <taxon>Actinopterygii</taxon>
        <taxon>Neopterygii</taxon>
        <taxon>Teleostei</taxon>
        <taxon>Notacanthiformes</taxon>
        <taxon>Halosauridae</taxon>
        <taxon>Aldrovandia</taxon>
    </lineage>
</organism>
<evidence type="ECO:0000313" key="3">
    <source>
        <dbReference type="Proteomes" id="UP001221898"/>
    </source>
</evidence>
<name>A0AAD7SLT8_9TELE</name>
<dbReference type="EMBL" id="JAINUG010000054">
    <property type="protein sequence ID" value="KAJ8404377.1"/>
    <property type="molecule type" value="Genomic_DNA"/>
</dbReference>
<feature type="region of interest" description="Disordered" evidence="1">
    <location>
        <begin position="1"/>
        <end position="37"/>
    </location>
</feature>
<accession>A0AAD7SLT8</accession>
<evidence type="ECO:0000256" key="1">
    <source>
        <dbReference type="SAM" id="MobiDB-lite"/>
    </source>
</evidence>
<sequence>MRIETCRPKPPPPSLRSAPADRHRRGRRIADDTKHRPLFPINTGCNCRRGVVEPRGARKLDRGRGDASRRWGAALRRSVSHPRFSDAAA</sequence>
<reference evidence="2" key="1">
    <citation type="journal article" date="2023" name="Science">
        <title>Genome structures resolve the early diversification of teleost fishes.</title>
        <authorList>
            <person name="Parey E."/>
            <person name="Louis A."/>
            <person name="Montfort J."/>
            <person name="Bouchez O."/>
            <person name="Roques C."/>
            <person name="Iampietro C."/>
            <person name="Lluch J."/>
            <person name="Castinel A."/>
            <person name="Donnadieu C."/>
            <person name="Desvignes T."/>
            <person name="Floi Bucao C."/>
            <person name="Jouanno E."/>
            <person name="Wen M."/>
            <person name="Mejri S."/>
            <person name="Dirks R."/>
            <person name="Jansen H."/>
            <person name="Henkel C."/>
            <person name="Chen W.J."/>
            <person name="Zahm M."/>
            <person name="Cabau C."/>
            <person name="Klopp C."/>
            <person name="Thompson A.W."/>
            <person name="Robinson-Rechavi M."/>
            <person name="Braasch I."/>
            <person name="Lecointre G."/>
            <person name="Bobe J."/>
            <person name="Postlethwait J.H."/>
            <person name="Berthelot C."/>
            <person name="Roest Crollius H."/>
            <person name="Guiguen Y."/>
        </authorList>
    </citation>
    <scope>NUCLEOTIDE SEQUENCE</scope>
    <source>
        <strain evidence="2">NC1722</strain>
    </source>
</reference>
<evidence type="ECO:0000313" key="2">
    <source>
        <dbReference type="EMBL" id="KAJ8404377.1"/>
    </source>
</evidence>
<gene>
    <name evidence="2" type="ORF">AAFF_G00341500</name>
</gene>
<proteinExistence type="predicted"/>
<dbReference type="AlphaFoldDB" id="A0AAD7SLT8"/>
<comment type="caution">
    <text evidence="2">The sequence shown here is derived from an EMBL/GenBank/DDBJ whole genome shotgun (WGS) entry which is preliminary data.</text>
</comment>
<feature type="compositionally biased region" description="Basic and acidic residues" evidence="1">
    <location>
        <begin position="57"/>
        <end position="69"/>
    </location>
</feature>
<keyword evidence="3" id="KW-1185">Reference proteome</keyword>
<feature type="region of interest" description="Disordered" evidence="1">
    <location>
        <begin position="57"/>
        <end position="89"/>
    </location>
</feature>
<dbReference type="Proteomes" id="UP001221898">
    <property type="component" value="Unassembled WGS sequence"/>
</dbReference>
<protein>
    <submittedName>
        <fullName evidence="2">Uncharacterized protein</fullName>
    </submittedName>
</protein>